<dbReference type="PANTHER" id="PTHR37816">
    <property type="entry name" value="YALI0E33011P"/>
    <property type="match status" value="1"/>
</dbReference>
<comment type="caution">
    <text evidence="1">The sequence shown here is derived from an EMBL/GenBank/DDBJ whole genome shotgun (WGS) entry which is preliminary data.</text>
</comment>
<evidence type="ECO:0000313" key="1">
    <source>
        <dbReference type="EMBL" id="MFC4651477.1"/>
    </source>
</evidence>
<dbReference type="SUPFAM" id="SSF52540">
    <property type="entry name" value="P-loop containing nucleoside triphosphate hydrolases"/>
    <property type="match status" value="1"/>
</dbReference>
<keyword evidence="1" id="KW-0418">Kinase</keyword>
<keyword evidence="2" id="KW-1185">Reference proteome</keyword>
<protein>
    <submittedName>
        <fullName evidence="1">Adenylate kinase</fullName>
    </submittedName>
</protein>
<proteinExistence type="predicted"/>
<evidence type="ECO:0000313" key="2">
    <source>
        <dbReference type="Proteomes" id="UP001595987"/>
    </source>
</evidence>
<reference evidence="2" key="1">
    <citation type="journal article" date="2019" name="Int. J. Syst. Evol. Microbiol.">
        <title>The Global Catalogue of Microorganisms (GCM) 10K type strain sequencing project: providing services to taxonomists for standard genome sequencing and annotation.</title>
        <authorList>
            <consortium name="The Broad Institute Genomics Platform"/>
            <consortium name="The Broad Institute Genome Sequencing Center for Infectious Disease"/>
            <person name="Wu L."/>
            <person name="Ma J."/>
        </authorList>
    </citation>
    <scope>NUCLEOTIDE SEQUENCE [LARGE SCALE GENOMIC DNA]</scope>
    <source>
        <strain evidence="2">CCUG 63287</strain>
    </source>
</reference>
<dbReference type="RefSeq" id="WP_213534355.1">
    <property type="nucleotide sequence ID" value="NZ_BOVQ01000003.1"/>
</dbReference>
<dbReference type="InterPro" id="IPR027417">
    <property type="entry name" value="P-loop_NTPase"/>
</dbReference>
<sequence length="177" mass="21159">MKIVIIGSSGAGKSTLTRELAELTNFPVLHLDKVFHKYPENIAREKLIETMRDFIAEHENWIIDGNYGSTLDERLPFADEIIWLDFSRLVATWRVFTRSIKTRIVGENRPDMAAEFVEKWDKDYLEFLKFVWTFPEKEVPQIKEKLTEYDVWQRVIVLKNKKDKENYLKKYDRKNKN</sequence>
<dbReference type="GO" id="GO:0016301">
    <property type="term" value="F:kinase activity"/>
    <property type="evidence" value="ECO:0007669"/>
    <property type="project" value="UniProtKB-KW"/>
</dbReference>
<organism evidence="1 2">
    <name type="scientific">Lactococcus nasutitermitis</name>
    <dbReference type="NCBI Taxonomy" id="1652957"/>
    <lineage>
        <taxon>Bacteria</taxon>
        <taxon>Bacillati</taxon>
        <taxon>Bacillota</taxon>
        <taxon>Bacilli</taxon>
        <taxon>Lactobacillales</taxon>
        <taxon>Streptococcaceae</taxon>
        <taxon>Lactococcus</taxon>
    </lineage>
</organism>
<dbReference type="EMBL" id="JBHSGD010000001">
    <property type="protein sequence ID" value="MFC4651477.1"/>
    <property type="molecule type" value="Genomic_DNA"/>
</dbReference>
<dbReference type="Proteomes" id="UP001595987">
    <property type="component" value="Unassembled WGS sequence"/>
</dbReference>
<dbReference type="PANTHER" id="PTHR37816:SF3">
    <property type="entry name" value="MODULATES DNA TOPOLOGY"/>
    <property type="match status" value="1"/>
</dbReference>
<dbReference type="Gene3D" id="3.40.50.300">
    <property type="entry name" value="P-loop containing nucleotide triphosphate hydrolases"/>
    <property type="match status" value="1"/>
</dbReference>
<keyword evidence="1" id="KW-0808">Transferase</keyword>
<gene>
    <name evidence="1" type="ORF">ACFO26_00955</name>
</gene>
<dbReference type="InterPro" id="IPR052922">
    <property type="entry name" value="Cytidylate_Kinase-2"/>
</dbReference>
<name>A0ABV9JAI2_9LACT</name>
<accession>A0ABV9JAI2</accession>